<accession>A0A248K0Y0</accession>
<dbReference type="AlphaFoldDB" id="A0A248K0Y0"/>
<dbReference type="KEGG" id="nao:Y958_26270"/>
<dbReference type="EMBL" id="CP022112">
    <property type="protein sequence ID" value="ASG24391.1"/>
    <property type="molecule type" value="Genomic_DNA"/>
</dbReference>
<sequence>MADALEVGVFALATLGMASAALGLDRHWRDLVGPRWAASPRWTKTLRLIGVACWGGVFILAVREEGAGIGTLLGITALTVGASTVALTLAILSMRKPRRPVRRAAEAPKGMASGCDE</sequence>
<keyword evidence="2" id="KW-0812">Transmembrane</keyword>
<keyword evidence="2" id="KW-0472">Membrane</keyword>
<protein>
    <recommendedName>
        <fullName evidence="5">DUF3325 domain-containing protein</fullName>
    </recommendedName>
</protein>
<feature type="transmembrane region" description="Helical" evidence="2">
    <location>
        <begin position="68"/>
        <end position="92"/>
    </location>
</feature>
<evidence type="ECO:0000313" key="4">
    <source>
        <dbReference type="Proteomes" id="UP000197153"/>
    </source>
</evidence>
<dbReference type="InterPro" id="IPR021762">
    <property type="entry name" value="DUF3325"/>
</dbReference>
<evidence type="ECO:0000256" key="2">
    <source>
        <dbReference type="SAM" id="Phobius"/>
    </source>
</evidence>
<proteinExistence type="predicted"/>
<feature type="transmembrane region" description="Helical" evidence="2">
    <location>
        <begin position="6"/>
        <end position="24"/>
    </location>
</feature>
<dbReference type="Pfam" id="PF11804">
    <property type="entry name" value="DUF3325"/>
    <property type="match status" value="1"/>
</dbReference>
<feature type="transmembrane region" description="Helical" evidence="2">
    <location>
        <begin position="45"/>
        <end position="62"/>
    </location>
</feature>
<name>A0A248K0Y0_9PROT</name>
<feature type="region of interest" description="Disordered" evidence="1">
    <location>
        <begin position="98"/>
        <end position="117"/>
    </location>
</feature>
<dbReference type="Proteomes" id="UP000197153">
    <property type="component" value="Chromosome 3"/>
</dbReference>
<keyword evidence="4" id="KW-1185">Reference proteome</keyword>
<reference evidence="3 4" key="1">
    <citation type="submission" date="2017-06" db="EMBL/GenBank/DDBJ databases">
        <title>Complete genome sequence of Nitrospirillum amazonense strain CBAmC, an endophytic nitrogen-fixing and plant growth-promoting bacterium, isolated from sugarcane.</title>
        <authorList>
            <person name="Schwab S."/>
            <person name="dos Santos Teixeira K.R."/>
            <person name="Simoes Araujo J.L."/>
            <person name="Soares Vidal M."/>
            <person name="Borges de Freitas H.R."/>
            <person name="Rivello Crivelaro A.L."/>
            <person name="Bueno de Camargo Nunes A."/>
            <person name="dos Santos C.M."/>
            <person name="Palmeira da Silva Rosa D."/>
            <person name="da Silva Padilha D."/>
            <person name="da Silva E."/>
            <person name="Araujo Terra L."/>
            <person name="Soares Mendes V."/>
            <person name="Farinelli L."/>
            <person name="Magalhaes Cruz L."/>
            <person name="Baldani J.I."/>
        </authorList>
    </citation>
    <scope>NUCLEOTIDE SEQUENCE [LARGE SCALE GENOMIC DNA]</scope>
    <source>
        <strain evidence="3 4">CBAmC</strain>
    </source>
</reference>
<dbReference type="RefSeq" id="WP_088874821.1">
    <property type="nucleotide sequence ID" value="NZ_CP022112.1"/>
</dbReference>
<evidence type="ECO:0000313" key="3">
    <source>
        <dbReference type="EMBL" id="ASG24391.1"/>
    </source>
</evidence>
<gene>
    <name evidence="3" type="ORF">Y958_26270</name>
</gene>
<keyword evidence="2" id="KW-1133">Transmembrane helix</keyword>
<evidence type="ECO:0000256" key="1">
    <source>
        <dbReference type="SAM" id="MobiDB-lite"/>
    </source>
</evidence>
<organism evidence="3 4">
    <name type="scientific">Nitrospirillum viridazoti CBAmc</name>
    <dbReference type="NCBI Taxonomy" id="1441467"/>
    <lineage>
        <taxon>Bacteria</taxon>
        <taxon>Pseudomonadati</taxon>
        <taxon>Pseudomonadota</taxon>
        <taxon>Alphaproteobacteria</taxon>
        <taxon>Rhodospirillales</taxon>
        <taxon>Azospirillaceae</taxon>
        <taxon>Nitrospirillum</taxon>
        <taxon>Nitrospirillum viridazoti</taxon>
    </lineage>
</organism>
<evidence type="ECO:0008006" key="5">
    <source>
        <dbReference type="Google" id="ProtNLM"/>
    </source>
</evidence>